<sequence length="308" mass="36130">MLSIILPTYNAEKYIERFLQRLSENLKICGEKSEIIVIDSSSTDDTVKLAKKFGAKVYVIPKKEFDHGGTRSYAAKLATGDILIFFTQDALLFDDRSISNLILHFKESSVGAVYGRQICYENTNPFGRHLRLFNYPEEFLVKKYKDKDKYGIKTAFMSNSFCAYRKSALDKIGYFKERLIMGEDTYAGALLLKAGYKIIYEPKAIVFHSHNYNVFEEFRRYFDIGVFHNSERWLLEEFGSAQGEGKRYIKSELNFLIKNGLYQFLPEYIIRNFLKYAGYKLGMNYKILPKFLVKKFSMHKSWWNKKYD</sequence>
<protein>
    <submittedName>
        <fullName evidence="3">Rhamnosyltransferase</fullName>
    </submittedName>
</protein>
<dbReference type="Gene3D" id="3.90.550.10">
    <property type="entry name" value="Spore Coat Polysaccharide Biosynthesis Protein SpsA, Chain A"/>
    <property type="match status" value="1"/>
</dbReference>
<keyword evidence="3" id="KW-0808">Transferase</keyword>
<dbReference type="AlphaFoldDB" id="A0A2R4W102"/>
<dbReference type="InterPro" id="IPR029044">
    <property type="entry name" value="Nucleotide-diphossugar_trans"/>
</dbReference>
<dbReference type="RefSeq" id="WP_108309165.1">
    <property type="nucleotide sequence ID" value="NZ_CP020921.1"/>
</dbReference>
<feature type="domain" description="Glycosyltransferase 2-like" evidence="2">
    <location>
        <begin position="3"/>
        <end position="173"/>
    </location>
</feature>
<dbReference type="PANTHER" id="PTHR43630">
    <property type="entry name" value="POLY-BETA-1,6-N-ACETYL-D-GLUCOSAMINE SYNTHASE"/>
    <property type="match status" value="1"/>
</dbReference>
<dbReference type="OrthoDB" id="9790005at2"/>
<dbReference type="PANTHER" id="PTHR43630:SF2">
    <property type="entry name" value="GLYCOSYLTRANSFERASE"/>
    <property type="match status" value="1"/>
</dbReference>
<dbReference type="SUPFAM" id="SSF53448">
    <property type="entry name" value="Nucleotide-diphospho-sugar transferases"/>
    <property type="match status" value="1"/>
</dbReference>
<accession>A0A2R4W102</accession>
<dbReference type="EMBL" id="CP020921">
    <property type="protein sequence ID" value="AWB10358.1"/>
    <property type="molecule type" value="Genomic_DNA"/>
</dbReference>
<organism evidence="3 4">
    <name type="scientific">Thermodesulfobium acidiphilum</name>
    <dbReference type="NCBI Taxonomy" id="1794699"/>
    <lineage>
        <taxon>Bacteria</taxon>
        <taxon>Pseudomonadati</taxon>
        <taxon>Thermodesulfobiota</taxon>
        <taxon>Thermodesulfobiia</taxon>
        <taxon>Thermodesulfobiales</taxon>
        <taxon>Thermodesulfobiaceae</taxon>
        <taxon>Thermodesulfobium</taxon>
    </lineage>
</organism>
<dbReference type="InterPro" id="IPR001173">
    <property type="entry name" value="Glyco_trans_2-like"/>
</dbReference>
<comment type="similarity">
    <text evidence="1">Belongs to the glycosyltransferase 2 family. WaaE/KdtX subfamily.</text>
</comment>
<name>A0A2R4W102_THEAF</name>
<dbReference type="Pfam" id="PF00535">
    <property type="entry name" value="Glycos_transf_2"/>
    <property type="match status" value="1"/>
</dbReference>
<evidence type="ECO:0000313" key="3">
    <source>
        <dbReference type="EMBL" id="AWB10358.1"/>
    </source>
</evidence>
<proteinExistence type="inferred from homology"/>
<dbReference type="KEGG" id="taci:TDSAC_1005"/>
<evidence type="ECO:0000313" key="4">
    <source>
        <dbReference type="Proteomes" id="UP000244792"/>
    </source>
</evidence>
<reference evidence="3 4" key="1">
    <citation type="submission" date="2017-04" db="EMBL/GenBank/DDBJ databases">
        <title>Genomic insights into metabolism of Thermodesulfobium acidiphilum.</title>
        <authorList>
            <person name="Toshchakov S.V."/>
            <person name="Frolov E.N."/>
            <person name="Kublanov I.V."/>
            <person name="Samarov N.I."/>
            <person name="Novikov A."/>
            <person name="Lebedinsky A.V."/>
            <person name="Bonch-Osmolovskaya E.A."/>
            <person name="Chernyh N.A."/>
        </authorList>
    </citation>
    <scope>NUCLEOTIDE SEQUENCE [LARGE SCALE GENOMIC DNA]</scope>
    <source>
        <strain evidence="3 4">3127-1</strain>
    </source>
</reference>
<dbReference type="GO" id="GO:0016740">
    <property type="term" value="F:transferase activity"/>
    <property type="evidence" value="ECO:0007669"/>
    <property type="project" value="UniProtKB-KW"/>
</dbReference>
<gene>
    <name evidence="3" type="ORF">TDSAC_1005</name>
</gene>
<evidence type="ECO:0000256" key="1">
    <source>
        <dbReference type="ARBA" id="ARBA00038494"/>
    </source>
</evidence>
<keyword evidence="4" id="KW-1185">Reference proteome</keyword>
<evidence type="ECO:0000259" key="2">
    <source>
        <dbReference type="Pfam" id="PF00535"/>
    </source>
</evidence>
<dbReference type="Proteomes" id="UP000244792">
    <property type="component" value="Chromosome"/>
</dbReference>
<dbReference type="CDD" id="cd00761">
    <property type="entry name" value="Glyco_tranf_GTA_type"/>
    <property type="match status" value="1"/>
</dbReference>